<accession>A0A3D9ZGD8</accession>
<keyword evidence="5" id="KW-1185">Reference proteome</keyword>
<dbReference type="EMBL" id="QUMQ01000001">
    <property type="protein sequence ID" value="REF96466.1"/>
    <property type="molecule type" value="Genomic_DNA"/>
</dbReference>
<proteinExistence type="predicted"/>
<feature type="compositionally biased region" description="Basic and acidic residues" evidence="1">
    <location>
        <begin position="84"/>
        <end position="98"/>
    </location>
</feature>
<dbReference type="AlphaFoldDB" id="A0A3D9ZGD8"/>
<protein>
    <recommendedName>
        <fullName evidence="3">DUF6458 domain-containing protein</fullName>
    </recommendedName>
</protein>
<dbReference type="InterPro" id="IPR045597">
    <property type="entry name" value="DUF6458"/>
</dbReference>
<dbReference type="RefSeq" id="WP_116067982.1">
    <property type="nucleotide sequence ID" value="NZ_BONB01000033.1"/>
</dbReference>
<feature type="transmembrane region" description="Helical" evidence="2">
    <location>
        <begin position="7"/>
        <end position="26"/>
    </location>
</feature>
<evidence type="ECO:0000256" key="2">
    <source>
        <dbReference type="SAM" id="Phobius"/>
    </source>
</evidence>
<gene>
    <name evidence="4" type="ORF">DFJ67_2448</name>
</gene>
<dbReference type="Pfam" id="PF20059">
    <property type="entry name" value="DUF6458"/>
    <property type="match status" value="1"/>
</dbReference>
<dbReference type="OrthoDB" id="4775046at2"/>
<name>A0A3D9ZGD8_9ACTN</name>
<sequence length="98" mass="10743">MGIGVGIFLIAIGAIFTFALDVNVGWLDLDVVGWVLMLAGVVGLILTTWFWQSRKRTTVVRDTRAATPSTYGTPAPPAPPVQGRVEEYHEVRRDDPGY</sequence>
<feature type="transmembrane region" description="Helical" evidence="2">
    <location>
        <begin position="32"/>
        <end position="51"/>
    </location>
</feature>
<keyword evidence="2" id="KW-0812">Transmembrane</keyword>
<evidence type="ECO:0000259" key="3">
    <source>
        <dbReference type="Pfam" id="PF20059"/>
    </source>
</evidence>
<evidence type="ECO:0000256" key="1">
    <source>
        <dbReference type="SAM" id="MobiDB-lite"/>
    </source>
</evidence>
<keyword evidence="2" id="KW-0472">Membrane</keyword>
<keyword evidence="2" id="KW-1133">Transmembrane helix</keyword>
<feature type="domain" description="DUF6458" evidence="3">
    <location>
        <begin position="1"/>
        <end position="63"/>
    </location>
</feature>
<dbReference type="Proteomes" id="UP000256913">
    <property type="component" value="Unassembled WGS sequence"/>
</dbReference>
<comment type="caution">
    <text evidence="4">The sequence shown here is derived from an EMBL/GenBank/DDBJ whole genome shotgun (WGS) entry which is preliminary data.</text>
</comment>
<evidence type="ECO:0000313" key="4">
    <source>
        <dbReference type="EMBL" id="REF96466.1"/>
    </source>
</evidence>
<feature type="region of interest" description="Disordered" evidence="1">
    <location>
        <begin position="62"/>
        <end position="98"/>
    </location>
</feature>
<reference evidence="4 5" key="1">
    <citation type="submission" date="2018-08" db="EMBL/GenBank/DDBJ databases">
        <title>Sequencing the genomes of 1000 actinobacteria strains.</title>
        <authorList>
            <person name="Klenk H.-P."/>
        </authorList>
    </citation>
    <scope>NUCLEOTIDE SEQUENCE [LARGE SCALE GENOMIC DNA]</scope>
    <source>
        <strain evidence="4 5">DSM 44099</strain>
    </source>
</reference>
<organism evidence="4 5">
    <name type="scientific">Asanoa ferruginea</name>
    <dbReference type="NCBI Taxonomy" id="53367"/>
    <lineage>
        <taxon>Bacteria</taxon>
        <taxon>Bacillati</taxon>
        <taxon>Actinomycetota</taxon>
        <taxon>Actinomycetes</taxon>
        <taxon>Micromonosporales</taxon>
        <taxon>Micromonosporaceae</taxon>
        <taxon>Asanoa</taxon>
    </lineage>
</organism>
<evidence type="ECO:0000313" key="5">
    <source>
        <dbReference type="Proteomes" id="UP000256913"/>
    </source>
</evidence>